<dbReference type="InterPro" id="IPR000073">
    <property type="entry name" value="AB_hydrolase_1"/>
</dbReference>
<gene>
    <name evidence="2" type="ORF">LPQ35_01335</name>
</gene>
<dbReference type="Gene3D" id="3.40.50.1820">
    <property type="entry name" value="alpha/beta hydrolase"/>
    <property type="match status" value="1"/>
</dbReference>
<evidence type="ECO:0000313" key="2">
    <source>
        <dbReference type="EMBL" id="XAT64037.1"/>
    </source>
</evidence>
<keyword evidence="2" id="KW-0378">Hydrolase</keyword>
<evidence type="ECO:0000259" key="1">
    <source>
        <dbReference type="Pfam" id="PF12697"/>
    </source>
</evidence>
<dbReference type="RefSeq" id="WP_193806566.1">
    <property type="nucleotide sequence ID" value="NZ_CP087714.1"/>
</dbReference>
<proteinExistence type="predicted"/>
<dbReference type="InterPro" id="IPR029058">
    <property type="entry name" value="AB_hydrolase_fold"/>
</dbReference>
<organism evidence="2 3">
    <name type="scientific">Geoglobus acetivorans</name>
    <dbReference type="NCBI Taxonomy" id="565033"/>
    <lineage>
        <taxon>Archaea</taxon>
        <taxon>Methanobacteriati</taxon>
        <taxon>Methanobacteriota</taxon>
        <taxon>Archaeoglobi</taxon>
        <taxon>Archaeoglobales</taxon>
        <taxon>Archaeoglobaceae</taxon>
        <taxon>Geoglobus</taxon>
    </lineage>
</organism>
<dbReference type="SUPFAM" id="SSF53474">
    <property type="entry name" value="alpha/beta-Hydrolases"/>
    <property type="match status" value="1"/>
</dbReference>
<accession>A0ABZ3H3M1</accession>
<evidence type="ECO:0000313" key="3">
    <source>
        <dbReference type="Proteomes" id="UP001492541"/>
    </source>
</evidence>
<dbReference type="InterPro" id="IPR050266">
    <property type="entry name" value="AB_hydrolase_sf"/>
</dbReference>
<feature type="domain" description="AB hydrolase-1" evidence="1">
    <location>
        <begin position="18"/>
        <end position="233"/>
    </location>
</feature>
<dbReference type="GO" id="GO:0016787">
    <property type="term" value="F:hydrolase activity"/>
    <property type="evidence" value="ECO:0007669"/>
    <property type="project" value="UniProtKB-KW"/>
</dbReference>
<keyword evidence="3" id="KW-1185">Reference proteome</keyword>
<dbReference type="Proteomes" id="UP001492541">
    <property type="component" value="Chromosome"/>
</dbReference>
<dbReference type="Pfam" id="PF12697">
    <property type="entry name" value="Abhydrolase_6"/>
    <property type="match status" value="1"/>
</dbReference>
<dbReference type="PANTHER" id="PTHR43798">
    <property type="entry name" value="MONOACYLGLYCEROL LIPASE"/>
    <property type="match status" value="1"/>
</dbReference>
<dbReference type="GeneID" id="90448286"/>
<sequence>MIIDVNGVGVYADGSGDFLFIHGAGMSSDVFERQKNIGMVIDLPNHGRSGKLDVKSLGDYAEFLIELISELGLNPVIAGHSMGGAIAQEYILRGGKARGLVLISTGAKLPVNPKLIEGLRNNFEEMVEKLGEWIFAKDFEGIRLKQKIKSMLLQSRNVVLDDFMLCNSFNLEDKYISGEMDFEIPVLIVCGNADVMTPLAFSEFLRDHIRTSRLAVIHGSGHMPMVEKPSEFNKIVMEYLRNVG</sequence>
<reference evidence="2 3" key="1">
    <citation type="submission" date="2021-11" db="EMBL/GenBank/DDBJ databases">
        <title>Whole genome of Geoglobus acetivorans.</title>
        <authorList>
            <person name="Liu D."/>
        </authorList>
    </citation>
    <scope>NUCLEOTIDE SEQUENCE [LARGE SCALE GENOMIC DNA]</scope>
    <source>
        <strain evidence="2 3">SBH6</strain>
    </source>
</reference>
<dbReference type="EMBL" id="CP087714">
    <property type="protein sequence ID" value="XAT64037.1"/>
    <property type="molecule type" value="Genomic_DNA"/>
</dbReference>
<protein>
    <submittedName>
        <fullName evidence="2">Alpha/beta hydrolase</fullName>
    </submittedName>
</protein>
<name>A0ABZ3H3M1_GEOAI</name>